<evidence type="ECO:0008006" key="4">
    <source>
        <dbReference type="Google" id="ProtNLM"/>
    </source>
</evidence>
<gene>
    <name evidence="2" type="ORF">LTR78_010775</name>
</gene>
<protein>
    <recommendedName>
        <fullName evidence="4">SWI5-dependent HO expression protein 3</fullName>
    </recommendedName>
</protein>
<organism evidence="2 3">
    <name type="scientific">Recurvomyces mirabilis</name>
    <dbReference type="NCBI Taxonomy" id="574656"/>
    <lineage>
        <taxon>Eukaryota</taxon>
        <taxon>Fungi</taxon>
        <taxon>Dikarya</taxon>
        <taxon>Ascomycota</taxon>
        <taxon>Pezizomycotina</taxon>
        <taxon>Dothideomycetes</taxon>
        <taxon>Dothideomycetidae</taxon>
        <taxon>Mycosphaerellales</taxon>
        <taxon>Teratosphaeriaceae</taxon>
        <taxon>Recurvomyces</taxon>
    </lineage>
</organism>
<sequence length="439" mass="49719">MADIMSTNQLEDISNAFTEARRNLQDIKTALQRSETSSAAERHRREAAELKYQQLIEHLSEVLLTDNAAFEASHKKMDNERKSTAAARRETAEVQRRLDEERARNDESTARVDRWRVAYETEQAGSEETANSLRTSNEQLERARLEIRTAESIMMEARRPRNETIDALWSARTEAAQELERTKADAQKKFDDLNSTLNIVISKVQAQHHTHMEGLRALRHEARTTAQLTEANPRTVRHGHQAELATARFQSHVNGWLIGGGFARQQTQLHARQTFEAQQGNHEFYMNALQVQHEQHIEALQISHQQTISALRTRENAYQGASRGELHNAQRNEAFHYDLWMKEKDQTMRLQAALKKCGNVDGDVSGEAEIVDTLQDPVAGPSSQRSAPNNGQSELATRDKSDLAPTDNGDVEPLNLRRGGRASHASVEDVFEVIDRPDL</sequence>
<evidence type="ECO:0000313" key="2">
    <source>
        <dbReference type="EMBL" id="KAK3669352.1"/>
    </source>
</evidence>
<accession>A0AAE0WGQ1</accession>
<evidence type="ECO:0000313" key="3">
    <source>
        <dbReference type="Proteomes" id="UP001274830"/>
    </source>
</evidence>
<reference evidence="2" key="1">
    <citation type="submission" date="2023-07" db="EMBL/GenBank/DDBJ databases">
        <title>Black Yeasts Isolated from many extreme environments.</title>
        <authorList>
            <person name="Coleine C."/>
            <person name="Stajich J.E."/>
            <person name="Selbmann L."/>
        </authorList>
    </citation>
    <scope>NUCLEOTIDE SEQUENCE</scope>
    <source>
        <strain evidence="2">CCFEE 5485</strain>
    </source>
</reference>
<feature type="compositionally biased region" description="Polar residues" evidence="1">
    <location>
        <begin position="381"/>
        <end position="395"/>
    </location>
</feature>
<feature type="region of interest" description="Disordered" evidence="1">
    <location>
        <begin position="74"/>
        <end position="110"/>
    </location>
</feature>
<dbReference type="Proteomes" id="UP001274830">
    <property type="component" value="Unassembled WGS sequence"/>
</dbReference>
<dbReference type="AlphaFoldDB" id="A0AAE0WGQ1"/>
<feature type="region of interest" description="Disordered" evidence="1">
    <location>
        <begin position="375"/>
        <end position="439"/>
    </location>
</feature>
<proteinExistence type="predicted"/>
<comment type="caution">
    <text evidence="2">The sequence shown here is derived from an EMBL/GenBank/DDBJ whole genome shotgun (WGS) entry which is preliminary data.</text>
</comment>
<keyword evidence="3" id="KW-1185">Reference proteome</keyword>
<name>A0AAE0WGQ1_9PEZI</name>
<evidence type="ECO:0000256" key="1">
    <source>
        <dbReference type="SAM" id="MobiDB-lite"/>
    </source>
</evidence>
<dbReference type="EMBL" id="JAUTXT010000089">
    <property type="protein sequence ID" value="KAK3669352.1"/>
    <property type="molecule type" value="Genomic_DNA"/>
</dbReference>